<gene>
    <name evidence="1" type="ORF">BT67DRAFT_151197</name>
</gene>
<sequence length="164" mass="17868">MGFKTARLVRPRLLDDNQSTVHTDTPGLTIGELEPASYRGCVGVSVLGLVAPRSVGWVAEAVEVAENRRDQAQRPEMQMWEFRNWHQLASGVVYCPASPAKISRACNQRTPMAPLTSRARMSFSGGPPSALPRLLVAGAGRYKTSRLSPSFCKLNPWSTNSAPC</sequence>
<proteinExistence type="predicted"/>
<protein>
    <submittedName>
        <fullName evidence="1">Uncharacterized protein</fullName>
    </submittedName>
</protein>
<comment type="caution">
    <text evidence="1">The sequence shown here is derived from an EMBL/GenBank/DDBJ whole genome shotgun (WGS) entry which is preliminary data.</text>
</comment>
<evidence type="ECO:0000313" key="1">
    <source>
        <dbReference type="EMBL" id="KAK4131511.1"/>
    </source>
</evidence>
<accession>A0AAN6ZB58</accession>
<dbReference type="Proteomes" id="UP001304895">
    <property type="component" value="Unassembled WGS sequence"/>
</dbReference>
<name>A0AAN6ZB58_9PEZI</name>
<reference evidence="1" key="2">
    <citation type="submission" date="2023-05" db="EMBL/GenBank/DDBJ databases">
        <authorList>
            <consortium name="Lawrence Berkeley National Laboratory"/>
            <person name="Steindorff A."/>
            <person name="Hensen N."/>
            <person name="Bonometti L."/>
            <person name="Westerberg I."/>
            <person name="Brannstrom I.O."/>
            <person name="Guillou S."/>
            <person name="Cros-Aarteil S."/>
            <person name="Calhoun S."/>
            <person name="Haridas S."/>
            <person name="Kuo A."/>
            <person name="Mondo S."/>
            <person name="Pangilinan J."/>
            <person name="Riley R."/>
            <person name="Labutti K."/>
            <person name="Andreopoulos B."/>
            <person name="Lipzen A."/>
            <person name="Chen C."/>
            <person name="Yanf M."/>
            <person name="Daum C."/>
            <person name="Ng V."/>
            <person name="Clum A."/>
            <person name="Ohm R."/>
            <person name="Martin F."/>
            <person name="Silar P."/>
            <person name="Natvig D."/>
            <person name="Lalanne C."/>
            <person name="Gautier V."/>
            <person name="Ament-Velasquez S.L."/>
            <person name="Kruys A."/>
            <person name="Hutchinson M.I."/>
            <person name="Powell A.J."/>
            <person name="Barry K."/>
            <person name="Miller A.N."/>
            <person name="Grigoriev I.V."/>
            <person name="Debuchy R."/>
            <person name="Gladieux P."/>
            <person name="Thoren M.H."/>
            <person name="Johannesson H."/>
        </authorList>
    </citation>
    <scope>NUCLEOTIDE SEQUENCE</scope>
    <source>
        <strain evidence="1">CBS 123565</strain>
    </source>
</reference>
<dbReference type="EMBL" id="MU853423">
    <property type="protein sequence ID" value="KAK4131511.1"/>
    <property type="molecule type" value="Genomic_DNA"/>
</dbReference>
<reference evidence="1" key="1">
    <citation type="journal article" date="2023" name="Mol. Phylogenet. Evol.">
        <title>Genome-scale phylogeny and comparative genomics of the fungal order Sordariales.</title>
        <authorList>
            <person name="Hensen N."/>
            <person name="Bonometti L."/>
            <person name="Westerberg I."/>
            <person name="Brannstrom I.O."/>
            <person name="Guillou S."/>
            <person name="Cros-Aarteil S."/>
            <person name="Calhoun S."/>
            <person name="Haridas S."/>
            <person name="Kuo A."/>
            <person name="Mondo S."/>
            <person name="Pangilinan J."/>
            <person name="Riley R."/>
            <person name="LaButti K."/>
            <person name="Andreopoulos B."/>
            <person name="Lipzen A."/>
            <person name="Chen C."/>
            <person name="Yan M."/>
            <person name="Daum C."/>
            <person name="Ng V."/>
            <person name="Clum A."/>
            <person name="Steindorff A."/>
            <person name="Ohm R.A."/>
            <person name="Martin F."/>
            <person name="Silar P."/>
            <person name="Natvig D.O."/>
            <person name="Lalanne C."/>
            <person name="Gautier V."/>
            <person name="Ament-Velasquez S.L."/>
            <person name="Kruys A."/>
            <person name="Hutchinson M.I."/>
            <person name="Powell A.J."/>
            <person name="Barry K."/>
            <person name="Miller A.N."/>
            <person name="Grigoriev I.V."/>
            <person name="Debuchy R."/>
            <person name="Gladieux P."/>
            <person name="Hiltunen Thoren M."/>
            <person name="Johannesson H."/>
        </authorList>
    </citation>
    <scope>NUCLEOTIDE SEQUENCE</scope>
    <source>
        <strain evidence="1">CBS 123565</strain>
    </source>
</reference>
<keyword evidence="2" id="KW-1185">Reference proteome</keyword>
<organism evidence="1 2">
    <name type="scientific">Trichocladium antarcticum</name>
    <dbReference type="NCBI Taxonomy" id="1450529"/>
    <lineage>
        <taxon>Eukaryota</taxon>
        <taxon>Fungi</taxon>
        <taxon>Dikarya</taxon>
        <taxon>Ascomycota</taxon>
        <taxon>Pezizomycotina</taxon>
        <taxon>Sordariomycetes</taxon>
        <taxon>Sordariomycetidae</taxon>
        <taxon>Sordariales</taxon>
        <taxon>Chaetomiaceae</taxon>
        <taxon>Trichocladium</taxon>
    </lineage>
</organism>
<evidence type="ECO:0000313" key="2">
    <source>
        <dbReference type="Proteomes" id="UP001304895"/>
    </source>
</evidence>
<dbReference type="AlphaFoldDB" id="A0AAN6ZB58"/>